<reference evidence="1" key="1">
    <citation type="submission" date="2020-11" db="EMBL/GenBank/DDBJ databases">
        <authorList>
            <person name="Tran Van P."/>
        </authorList>
    </citation>
    <scope>NUCLEOTIDE SEQUENCE</scope>
</reference>
<proteinExistence type="predicted"/>
<gene>
    <name evidence="1" type="ORF">TDIB3V08_LOCUS11091</name>
</gene>
<protein>
    <submittedName>
        <fullName evidence="1">Uncharacterized protein</fullName>
    </submittedName>
</protein>
<dbReference type="EMBL" id="OA573541">
    <property type="protein sequence ID" value="CAD7204935.1"/>
    <property type="molecule type" value="Genomic_DNA"/>
</dbReference>
<dbReference type="AlphaFoldDB" id="A0A7R8VYC1"/>
<accession>A0A7R8VYC1</accession>
<name>A0A7R8VYC1_TIMDO</name>
<organism evidence="1">
    <name type="scientific">Timema douglasi</name>
    <name type="common">Walking stick</name>
    <dbReference type="NCBI Taxonomy" id="61478"/>
    <lineage>
        <taxon>Eukaryota</taxon>
        <taxon>Metazoa</taxon>
        <taxon>Ecdysozoa</taxon>
        <taxon>Arthropoda</taxon>
        <taxon>Hexapoda</taxon>
        <taxon>Insecta</taxon>
        <taxon>Pterygota</taxon>
        <taxon>Neoptera</taxon>
        <taxon>Polyneoptera</taxon>
        <taxon>Phasmatodea</taxon>
        <taxon>Timematodea</taxon>
        <taxon>Timematoidea</taxon>
        <taxon>Timematidae</taxon>
        <taxon>Timema</taxon>
    </lineage>
</organism>
<sequence>MSSVLQAEQPQSKEYDLSPLKQSKLPIIWVLEKSYIMSAAQIHLLYFAASYHCIRKAALYHLQKYQLAMTFGSWVSPRRRGKSPLIF</sequence>
<evidence type="ECO:0000313" key="1">
    <source>
        <dbReference type="EMBL" id="CAD7204935.1"/>
    </source>
</evidence>